<dbReference type="GeneID" id="30212683"/>
<gene>
    <name evidence="2" type="ORF">I302_08284</name>
</gene>
<protein>
    <submittedName>
        <fullName evidence="2">Uncharacterized protein</fullName>
    </submittedName>
</protein>
<feature type="region of interest" description="Disordered" evidence="1">
    <location>
        <begin position="1"/>
        <end position="27"/>
    </location>
</feature>
<dbReference type="AlphaFoldDB" id="A0A1B9FV38"/>
<proteinExistence type="predicted"/>
<dbReference type="RefSeq" id="XP_019043703.2">
    <property type="nucleotide sequence ID" value="XM_019194867.2"/>
</dbReference>
<name>A0A1B9FV38_9TREE</name>
<reference evidence="2" key="1">
    <citation type="submission" date="2013-07" db="EMBL/GenBank/DDBJ databases">
        <title>The Genome Sequence of Cryptococcus bestiolae CBS10118.</title>
        <authorList>
            <consortium name="The Broad Institute Genome Sequencing Platform"/>
            <person name="Cuomo C."/>
            <person name="Litvintseva A."/>
            <person name="Chen Y."/>
            <person name="Heitman J."/>
            <person name="Sun S."/>
            <person name="Springer D."/>
            <person name="Dromer F."/>
            <person name="Young S.K."/>
            <person name="Zeng Q."/>
            <person name="Gargeya S."/>
            <person name="Fitzgerald M."/>
            <person name="Abouelleil A."/>
            <person name="Alvarado L."/>
            <person name="Berlin A.M."/>
            <person name="Chapman S.B."/>
            <person name="Dewar J."/>
            <person name="Goldberg J."/>
            <person name="Griggs A."/>
            <person name="Gujja S."/>
            <person name="Hansen M."/>
            <person name="Howarth C."/>
            <person name="Imamovic A."/>
            <person name="Larimer J."/>
            <person name="McCowan C."/>
            <person name="Murphy C."/>
            <person name="Pearson M."/>
            <person name="Priest M."/>
            <person name="Roberts A."/>
            <person name="Saif S."/>
            <person name="Shea T."/>
            <person name="Sykes S."/>
            <person name="Wortman J."/>
            <person name="Nusbaum C."/>
            <person name="Birren B."/>
        </authorList>
    </citation>
    <scope>NUCLEOTIDE SEQUENCE [LARGE SCALE GENOMIC DNA]</scope>
    <source>
        <strain evidence="2">CBS 10118</strain>
    </source>
</reference>
<dbReference type="EMBL" id="KI894025">
    <property type="protein sequence ID" value="OCF22633.1"/>
    <property type="molecule type" value="Genomic_DNA"/>
</dbReference>
<evidence type="ECO:0000256" key="1">
    <source>
        <dbReference type="SAM" id="MobiDB-lite"/>
    </source>
</evidence>
<organism evidence="2">
    <name type="scientific">Kwoniella bestiolae CBS 10118</name>
    <dbReference type="NCBI Taxonomy" id="1296100"/>
    <lineage>
        <taxon>Eukaryota</taxon>
        <taxon>Fungi</taxon>
        <taxon>Dikarya</taxon>
        <taxon>Basidiomycota</taxon>
        <taxon>Agaricomycotina</taxon>
        <taxon>Tremellomycetes</taxon>
        <taxon>Tremellales</taxon>
        <taxon>Cryptococcaceae</taxon>
        <taxon>Kwoniella</taxon>
    </lineage>
</organism>
<reference evidence="2" key="2">
    <citation type="submission" date="2014-01" db="EMBL/GenBank/DDBJ databases">
        <title>Evolution of pathogenesis and genome organization in the Tremellales.</title>
        <authorList>
            <person name="Cuomo C."/>
            <person name="Litvintseva A."/>
            <person name="Heitman J."/>
            <person name="Chen Y."/>
            <person name="Sun S."/>
            <person name="Springer D."/>
            <person name="Dromer F."/>
            <person name="Young S."/>
            <person name="Zeng Q."/>
            <person name="Chapman S."/>
            <person name="Gujja S."/>
            <person name="Saif S."/>
            <person name="Birren B."/>
        </authorList>
    </citation>
    <scope>NUCLEOTIDE SEQUENCE</scope>
    <source>
        <strain evidence="2">CBS 10118</strain>
    </source>
</reference>
<dbReference type="VEuPathDB" id="FungiDB:I302_08284"/>
<dbReference type="KEGG" id="kbi:30212683"/>
<sequence>MSPSVPTLVQSPRPIRPTLKPLTSLSDAPSDLHLKNHRSYSVSSSFSTASTSSTYSRAADDIIDRLAGQEAHATIDLWSGGNIRLNGRDLTATARDAEDLLHALKEDGRFEFVKLTFFDEDGEDWKVSLIASHFCDTIEKGKWMPNDMI</sequence>
<dbReference type="OrthoDB" id="2563592at2759"/>
<accession>A0A1B9FV38</accession>
<evidence type="ECO:0000313" key="2">
    <source>
        <dbReference type="EMBL" id="OCF22633.1"/>
    </source>
</evidence>
<feature type="compositionally biased region" description="Polar residues" evidence="1">
    <location>
        <begin position="1"/>
        <end position="10"/>
    </location>
</feature>